<sequence length="245" mass="27861">MQQHKIVSREEWIAARKALMAGEKELTQAREALSRQRRELPWVKVDKDYVFDGPDGKVTLGDLFKGRPQLVVQHVMFAPEWDAACKSCSFWVDGFERMVPHLAARDTTMVAISLAPLAKLEAFKQRMGWTFDWVSSGANDFNYDYGVSFTQGQIDAGDAKYNYGTTPLYGPELPGISVFFRDENGSVFHTYSTFARGLDMMNAAYHYLDLTPLGRHEEGLPYPMDWVRLRDQYQPAPVQASCCHS</sequence>
<name>A0A1H5BF94_9BRAD</name>
<dbReference type="Pfam" id="PF05988">
    <property type="entry name" value="DUF899"/>
    <property type="match status" value="1"/>
</dbReference>
<dbReference type="InterPro" id="IPR036249">
    <property type="entry name" value="Thioredoxin-like_sf"/>
</dbReference>
<dbReference type="Gene3D" id="3.40.30.10">
    <property type="entry name" value="Glutaredoxin"/>
    <property type="match status" value="1"/>
</dbReference>
<dbReference type="RefSeq" id="WP_092120510.1">
    <property type="nucleotide sequence ID" value="NZ_FNTH01000001.1"/>
</dbReference>
<accession>A0A1H5BF94</accession>
<proteinExistence type="predicted"/>
<protein>
    <submittedName>
        <fullName evidence="1">Predicted dithiol-disulfide oxidoreductase, DUF899 family</fullName>
    </submittedName>
</protein>
<dbReference type="InterPro" id="IPR010296">
    <property type="entry name" value="DUF899_thioredox"/>
</dbReference>
<dbReference type="SUPFAM" id="SSF52833">
    <property type="entry name" value="Thioredoxin-like"/>
    <property type="match status" value="1"/>
</dbReference>
<gene>
    <name evidence="1" type="ORF">SAMN05444164_5003</name>
</gene>
<reference evidence="1 2" key="1">
    <citation type="submission" date="2016-10" db="EMBL/GenBank/DDBJ databases">
        <authorList>
            <person name="de Groot N.N."/>
        </authorList>
    </citation>
    <scope>NUCLEOTIDE SEQUENCE [LARGE SCALE GENOMIC DNA]</scope>
    <source>
        <strain evidence="1 2">MT12</strain>
    </source>
</reference>
<dbReference type="Proteomes" id="UP000198992">
    <property type="component" value="Unassembled WGS sequence"/>
</dbReference>
<evidence type="ECO:0000313" key="2">
    <source>
        <dbReference type="Proteomes" id="UP000198992"/>
    </source>
</evidence>
<dbReference type="EMBL" id="FNTH01000001">
    <property type="protein sequence ID" value="SED52630.1"/>
    <property type="molecule type" value="Genomic_DNA"/>
</dbReference>
<dbReference type="AlphaFoldDB" id="A0A1H5BF94"/>
<organism evidence="1 2">
    <name type="scientific">Bradyrhizobium erythrophlei</name>
    <dbReference type="NCBI Taxonomy" id="1437360"/>
    <lineage>
        <taxon>Bacteria</taxon>
        <taxon>Pseudomonadati</taxon>
        <taxon>Pseudomonadota</taxon>
        <taxon>Alphaproteobacteria</taxon>
        <taxon>Hyphomicrobiales</taxon>
        <taxon>Nitrobacteraceae</taxon>
        <taxon>Bradyrhizobium</taxon>
    </lineage>
</organism>
<dbReference type="OrthoDB" id="7331188at2"/>
<evidence type="ECO:0000313" key="1">
    <source>
        <dbReference type="EMBL" id="SED52630.1"/>
    </source>
</evidence>